<dbReference type="PANTHER" id="PTHR35535:SF1">
    <property type="entry name" value="HEAT SHOCK PROTEIN HSLJ"/>
    <property type="match status" value="1"/>
</dbReference>
<gene>
    <name evidence="3" type="ORF">SAMN05443544_2525</name>
</gene>
<sequence length="133" mass="13402">MSRTLQRLALSGTILLAATMLSACAGNPGAAGTETAEAVDPVGTWGDVSTTSEPSLAFGNGGSLSGTDGCNRLVGSWTAEGDTVTFVEVASTRMLCEGVDPWLSALATATISGDTLTVFDESGEEIGTLPRTA</sequence>
<dbReference type="Pfam" id="PF03724">
    <property type="entry name" value="META"/>
    <property type="match status" value="1"/>
</dbReference>
<proteinExistence type="predicted"/>
<feature type="signal peptide" evidence="1">
    <location>
        <begin position="1"/>
        <end position="25"/>
    </location>
</feature>
<keyword evidence="1" id="KW-0732">Signal</keyword>
<reference evidence="4" key="1">
    <citation type="submission" date="2016-11" db="EMBL/GenBank/DDBJ databases">
        <authorList>
            <person name="Varghese N."/>
            <person name="Submissions S."/>
        </authorList>
    </citation>
    <scope>NUCLEOTIDE SEQUENCE [LARGE SCALE GENOMIC DNA]</scope>
    <source>
        <strain evidence="4">DSM 8595</strain>
    </source>
</reference>
<dbReference type="InterPro" id="IPR038670">
    <property type="entry name" value="HslJ-like_sf"/>
</dbReference>
<dbReference type="STRING" id="232089.SAMN05443544_2525"/>
<dbReference type="Gene3D" id="2.40.128.270">
    <property type="match status" value="1"/>
</dbReference>
<dbReference type="InterPro" id="IPR053147">
    <property type="entry name" value="Hsp_HslJ-like"/>
</dbReference>
<evidence type="ECO:0000313" key="4">
    <source>
        <dbReference type="Proteomes" id="UP000184699"/>
    </source>
</evidence>
<keyword evidence="4" id="KW-1185">Reference proteome</keyword>
<feature type="chain" id="PRO_5013383047" evidence="1">
    <location>
        <begin position="26"/>
        <end position="133"/>
    </location>
</feature>
<dbReference type="PANTHER" id="PTHR35535">
    <property type="entry name" value="HEAT SHOCK PROTEIN HSLJ"/>
    <property type="match status" value="1"/>
</dbReference>
<evidence type="ECO:0000313" key="3">
    <source>
        <dbReference type="EMBL" id="SIO06151.1"/>
    </source>
</evidence>
<protein>
    <submittedName>
        <fullName evidence="3">Heat shock protein HslJ</fullName>
    </submittedName>
</protein>
<dbReference type="AlphaFoldDB" id="A0A1N6GF88"/>
<feature type="domain" description="DUF306" evidence="2">
    <location>
        <begin position="47"/>
        <end position="126"/>
    </location>
</feature>
<dbReference type="RefSeq" id="WP_074260666.1">
    <property type="nucleotide sequence ID" value="NZ_FSRJ01000003.1"/>
</dbReference>
<dbReference type="InterPro" id="IPR005184">
    <property type="entry name" value="DUF306_Meta_HslJ"/>
</dbReference>
<evidence type="ECO:0000256" key="1">
    <source>
        <dbReference type="SAM" id="SignalP"/>
    </source>
</evidence>
<accession>A0A1N6GF88</accession>
<dbReference type="PROSITE" id="PS51257">
    <property type="entry name" value="PROKAR_LIPOPROTEIN"/>
    <property type="match status" value="1"/>
</dbReference>
<name>A0A1N6GF88_9MICO</name>
<dbReference type="Proteomes" id="UP000184699">
    <property type="component" value="Unassembled WGS sequence"/>
</dbReference>
<evidence type="ECO:0000259" key="2">
    <source>
        <dbReference type="Pfam" id="PF03724"/>
    </source>
</evidence>
<dbReference type="EMBL" id="FSRJ01000003">
    <property type="protein sequence ID" value="SIO06151.1"/>
    <property type="molecule type" value="Genomic_DNA"/>
</dbReference>
<keyword evidence="3" id="KW-0346">Stress response</keyword>
<organism evidence="3 4">
    <name type="scientific">Agromyces cerinus subsp. cerinus</name>
    <dbReference type="NCBI Taxonomy" id="232089"/>
    <lineage>
        <taxon>Bacteria</taxon>
        <taxon>Bacillati</taxon>
        <taxon>Actinomycetota</taxon>
        <taxon>Actinomycetes</taxon>
        <taxon>Micrococcales</taxon>
        <taxon>Microbacteriaceae</taxon>
        <taxon>Agromyces</taxon>
    </lineage>
</organism>